<proteinExistence type="predicted"/>
<feature type="region of interest" description="Disordered" evidence="1">
    <location>
        <begin position="263"/>
        <end position="292"/>
    </location>
</feature>
<dbReference type="EMBL" id="KE504131">
    <property type="protein sequence ID" value="EPT03231.1"/>
    <property type="molecule type" value="Genomic_DNA"/>
</dbReference>
<evidence type="ECO:0000256" key="1">
    <source>
        <dbReference type="SAM" id="MobiDB-lite"/>
    </source>
</evidence>
<evidence type="ECO:0000313" key="4">
    <source>
        <dbReference type="Proteomes" id="UP000015241"/>
    </source>
</evidence>
<keyword evidence="4" id="KW-1185">Reference proteome</keyword>
<sequence>MRPAMVAFAPTLWALGSIPLSLARTFTVANNCSYTICPAIFTGSSGAKPDQPTGWEAQPQTSTSFSVPDDWGSGRIWARLECDFSNSSTGQTCLSGSCSGGLECTAPGDTPASLAEWTLSASGQDYYDVSLVDGFNAPLAITNNVGCHVASCPVDLDAICPDALKGPTNSSGAVLGCRSACDANIGGDSTNSPNCCSGSHGTAATCPSSGVDYYSFFKGNCPDAYAYAYDESSGTALWTCDASKNPDYTLTFCPASDISNSTTSASGPGSSGMGASATGTSGGVGSTAAPASPNPAQLPAICSLSQKPVQQPMSVSAFRTMMRNVFAVF</sequence>
<dbReference type="SMART" id="SM00205">
    <property type="entry name" value="THN"/>
    <property type="match status" value="1"/>
</dbReference>
<dbReference type="HOGENOM" id="CLU_043181_4_0_1"/>
<dbReference type="eggNOG" id="ENOG502QUID">
    <property type="taxonomic scope" value="Eukaryota"/>
</dbReference>
<dbReference type="Pfam" id="PF00314">
    <property type="entry name" value="Thaumatin"/>
    <property type="match status" value="1"/>
</dbReference>
<reference evidence="3 4" key="1">
    <citation type="journal article" date="2012" name="Science">
        <title>The Paleozoic origin of enzymatic lignin decomposition reconstructed from 31 fungal genomes.</title>
        <authorList>
            <person name="Floudas D."/>
            <person name="Binder M."/>
            <person name="Riley R."/>
            <person name="Barry K."/>
            <person name="Blanchette R.A."/>
            <person name="Henrissat B."/>
            <person name="Martinez A.T."/>
            <person name="Otillar R."/>
            <person name="Spatafora J.W."/>
            <person name="Yadav J.S."/>
            <person name="Aerts A."/>
            <person name="Benoit I."/>
            <person name="Boyd A."/>
            <person name="Carlson A."/>
            <person name="Copeland A."/>
            <person name="Coutinho P.M."/>
            <person name="de Vries R.P."/>
            <person name="Ferreira P."/>
            <person name="Findley K."/>
            <person name="Foster B."/>
            <person name="Gaskell J."/>
            <person name="Glotzer D."/>
            <person name="Gorecki P."/>
            <person name="Heitman J."/>
            <person name="Hesse C."/>
            <person name="Hori C."/>
            <person name="Igarashi K."/>
            <person name="Jurgens J.A."/>
            <person name="Kallen N."/>
            <person name="Kersten P."/>
            <person name="Kohler A."/>
            <person name="Kuees U."/>
            <person name="Kumar T.K.A."/>
            <person name="Kuo A."/>
            <person name="LaButti K."/>
            <person name="Larrondo L.F."/>
            <person name="Lindquist E."/>
            <person name="Ling A."/>
            <person name="Lombard V."/>
            <person name="Lucas S."/>
            <person name="Lundell T."/>
            <person name="Martin R."/>
            <person name="McLaughlin D.J."/>
            <person name="Morgenstern I."/>
            <person name="Morin E."/>
            <person name="Murat C."/>
            <person name="Nagy L.G."/>
            <person name="Nolan M."/>
            <person name="Ohm R.A."/>
            <person name="Patyshakuliyeva A."/>
            <person name="Rokas A."/>
            <person name="Ruiz-Duenas F.J."/>
            <person name="Sabat G."/>
            <person name="Salamov A."/>
            <person name="Samejima M."/>
            <person name="Schmutz J."/>
            <person name="Slot J.C."/>
            <person name="St John F."/>
            <person name="Stenlid J."/>
            <person name="Sun H."/>
            <person name="Sun S."/>
            <person name="Syed K."/>
            <person name="Tsang A."/>
            <person name="Wiebenga A."/>
            <person name="Young D."/>
            <person name="Pisabarro A."/>
            <person name="Eastwood D.C."/>
            <person name="Martin F."/>
            <person name="Cullen D."/>
            <person name="Grigoriev I.V."/>
            <person name="Hibbett D.S."/>
        </authorList>
    </citation>
    <scope>NUCLEOTIDE SEQUENCE</scope>
    <source>
        <strain evidence="4">FP-58527</strain>
    </source>
</reference>
<dbReference type="InterPro" id="IPR001938">
    <property type="entry name" value="Thaumatin"/>
</dbReference>
<accession>S8FPQ1</accession>
<dbReference type="InterPro" id="IPR037176">
    <property type="entry name" value="Osmotin/thaumatin-like_sf"/>
</dbReference>
<dbReference type="AlphaFoldDB" id="S8FPQ1"/>
<dbReference type="STRING" id="743788.S8FPQ1"/>
<dbReference type="OrthoDB" id="430315at2759"/>
<evidence type="ECO:0000256" key="2">
    <source>
        <dbReference type="SAM" id="SignalP"/>
    </source>
</evidence>
<dbReference type="PRINTS" id="PR00347">
    <property type="entry name" value="THAUMATIN"/>
</dbReference>
<name>S8FPQ1_FOMSC</name>
<keyword evidence="2" id="KW-0732">Signal</keyword>
<protein>
    <submittedName>
        <fullName evidence="3">Osmotin thaumatin-like protein</fullName>
    </submittedName>
</protein>
<gene>
    <name evidence="3" type="ORF">FOMPIDRAFT_161865</name>
</gene>
<dbReference type="InParanoid" id="S8FPQ1"/>
<organism evidence="3 4">
    <name type="scientific">Fomitopsis schrenkii</name>
    <name type="common">Brown rot fungus</name>
    <dbReference type="NCBI Taxonomy" id="2126942"/>
    <lineage>
        <taxon>Eukaryota</taxon>
        <taxon>Fungi</taxon>
        <taxon>Dikarya</taxon>
        <taxon>Basidiomycota</taxon>
        <taxon>Agaricomycotina</taxon>
        <taxon>Agaricomycetes</taxon>
        <taxon>Polyporales</taxon>
        <taxon>Fomitopsis</taxon>
    </lineage>
</organism>
<dbReference type="PANTHER" id="PTHR31048">
    <property type="entry name" value="OS03G0233200 PROTEIN"/>
    <property type="match status" value="1"/>
</dbReference>
<feature type="chain" id="PRO_5004551746" evidence="2">
    <location>
        <begin position="24"/>
        <end position="329"/>
    </location>
</feature>
<dbReference type="PROSITE" id="PS51367">
    <property type="entry name" value="THAUMATIN_2"/>
    <property type="match status" value="1"/>
</dbReference>
<dbReference type="Gene3D" id="2.60.110.10">
    <property type="entry name" value="Thaumatin"/>
    <property type="match status" value="1"/>
</dbReference>
<feature type="compositionally biased region" description="Low complexity" evidence="1">
    <location>
        <begin position="263"/>
        <end position="279"/>
    </location>
</feature>
<feature type="signal peptide" evidence="2">
    <location>
        <begin position="1"/>
        <end position="23"/>
    </location>
</feature>
<dbReference type="SUPFAM" id="SSF49870">
    <property type="entry name" value="Osmotin, thaumatin-like protein"/>
    <property type="match status" value="1"/>
</dbReference>
<evidence type="ECO:0000313" key="3">
    <source>
        <dbReference type="EMBL" id="EPT03231.1"/>
    </source>
</evidence>
<dbReference type="Proteomes" id="UP000015241">
    <property type="component" value="Unassembled WGS sequence"/>
</dbReference>